<dbReference type="GO" id="GO:0003729">
    <property type="term" value="F:mRNA binding"/>
    <property type="evidence" value="ECO:0007669"/>
    <property type="project" value="TreeGrafter"/>
</dbReference>
<protein>
    <recommendedName>
        <fullName evidence="6">Pentacotripeptide-repeat region of PRORP domain-containing protein</fullName>
    </recommendedName>
</protein>
<dbReference type="NCBIfam" id="TIGR00756">
    <property type="entry name" value="PPR"/>
    <property type="match status" value="3"/>
</dbReference>
<dbReference type="Pfam" id="PF13041">
    <property type="entry name" value="PPR_2"/>
    <property type="match status" value="2"/>
</dbReference>
<feature type="compositionally biased region" description="Low complexity" evidence="3">
    <location>
        <begin position="500"/>
        <end position="513"/>
    </location>
</feature>
<feature type="compositionally biased region" description="Low complexity" evidence="3">
    <location>
        <begin position="53"/>
        <end position="63"/>
    </location>
</feature>
<dbReference type="EMBL" id="GDKF01005840">
    <property type="protein sequence ID" value="JAT72782.1"/>
    <property type="molecule type" value="Transcribed_RNA"/>
</dbReference>
<organism evidence="5">
    <name type="scientific">Auxenochlorella protothecoides</name>
    <name type="common">Green microalga</name>
    <name type="synonym">Chlorella protothecoides</name>
    <dbReference type="NCBI Taxonomy" id="3075"/>
    <lineage>
        <taxon>Eukaryota</taxon>
        <taxon>Viridiplantae</taxon>
        <taxon>Chlorophyta</taxon>
        <taxon>core chlorophytes</taxon>
        <taxon>Trebouxiophyceae</taxon>
        <taxon>Chlorellales</taxon>
        <taxon>Chlorellaceae</taxon>
        <taxon>Auxenochlorella</taxon>
    </lineage>
</organism>
<feature type="repeat" description="PPR" evidence="2">
    <location>
        <begin position="208"/>
        <end position="242"/>
    </location>
</feature>
<dbReference type="PROSITE" id="PS51375">
    <property type="entry name" value="PPR"/>
    <property type="match status" value="5"/>
</dbReference>
<dbReference type="EMBL" id="GDKF01006628">
    <property type="protein sequence ID" value="JAT71994.1"/>
    <property type="molecule type" value="Transcribed_RNA"/>
</dbReference>
<evidence type="ECO:0000313" key="5">
    <source>
        <dbReference type="EMBL" id="JAT72782.1"/>
    </source>
</evidence>
<keyword evidence="1" id="KW-0677">Repeat</keyword>
<evidence type="ECO:0008006" key="6">
    <source>
        <dbReference type="Google" id="ProtNLM"/>
    </source>
</evidence>
<evidence type="ECO:0000256" key="2">
    <source>
        <dbReference type="PROSITE-ProRule" id="PRU00708"/>
    </source>
</evidence>
<accession>A0A1D2A0S2</accession>
<feature type="non-terminal residue" evidence="5">
    <location>
        <position position="1"/>
    </location>
</feature>
<feature type="region of interest" description="Disordered" evidence="3">
    <location>
        <begin position="44"/>
        <end position="63"/>
    </location>
</feature>
<dbReference type="PANTHER" id="PTHR47938">
    <property type="entry name" value="RESPIRATORY COMPLEX I CHAPERONE (CIA84), PUTATIVE (AFU_ORTHOLOGUE AFUA_2G06020)-RELATED"/>
    <property type="match status" value="1"/>
</dbReference>
<dbReference type="InterPro" id="IPR011990">
    <property type="entry name" value="TPR-like_helical_dom_sf"/>
</dbReference>
<sequence length="1226" mass="125630">SLVASTHPGDYSRVCEPHCIELDLYGGDVTVLRLQTRTLGVSSPAIHQGPLPASGGSATRSRGSMGDAYGWPMPGQPGMHADYLPPHFDTRQADFKRHMGQRPLTAVDMRQLSQALIDAREGTGEVRSVLLRASFKPRLPGLTKMVSKLSKEGAWRKALEVYETVEDLGLIPDTALTNSAISACDKGGRWQKALEVFESMERLGLPRDAITYSATISSLAKGKQWHAALQVFNHMRDAGVPADVVTCCSLINALERGGQWQLAEALFLQMCCVAKDAEVGVVAPRKDGKEEGKAGEVSPSSVFDLLRVLPPPGASSPGGGEVRDAGAPAGEGVPGGEPSDGTADRLLADGEELASRLRSSLSLGDVERATLGVPGAGPGAARAGVAASPFITAASLAAGIRRTGSDAPLRAASASASAFAAPGAGPRIERSVSLSAPHAPRRALSGVHDVQASAHLRRAMTSFVPGPAPGSRADTPTAATVAGGGPGAEDGASSGLPSMGGLSALGSPARAGSPPGPTFAFGHAARVTPNRVCCNALLAAYARARPPQWQRAVHLLRAMWEGGPTLAPDAVSFNTALKACTNAGELDRALEVFKEMGSRGVRPNITTFNCLIAAAAEAGAAGTLQEVGRWLEVADRDVKGACMNTFVAALVKLGHCEEPQSPLGTPWLGSVGTPKHGTHPGPTTALNTLISGYMKSGQYHKVRSFFFDLLGSGQAPSPALMHAMLTACGASGAWADALEAMRAALAGGLEGGLAPGTPLFNACLAALARAAEAAPPAQRPALAAGALQVFREMQGPRAAQRDADTFLALVRVLAATGNPQQVLAVHDLMLAQGQTPDAAGALTILQSMLQLGEVGKAAFLAHSLLSQGVQLDADVFTSLISACSLLGAWEPAQSLCAAASAAQLASAEPAYNHLLSTALTAGQYNVMVEVLGQMQEARLNVDPGTLAALMTLMSAGGAGGVGGAGVGAGRLPGALSPTGPGLAEVAPGVSPAPGPLFSPALSPAGSALGGPLQLPSAAQSPPSPFLPLGTVPGLNPGPFASIEEANRELEGCIGRLDLEATIHLLTRIQDSGLSADATTYRLLILSASRTDQAHLAVQLCSQAHTLGVFKHYVLPGQSGSGWVNLRDAGTEVGVTSVLTWLTLLSQLHVAGKDLEDETISIVTGADAAGLQLQDSLKVMLTTGQAPLKAFKGLVPLTLPSDALVVSESARGVVSISTRALYRAMPL</sequence>
<dbReference type="PANTHER" id="PTHR47938:SF35">
    <property type="entry name" value="PENTATRICOPEPTIDE REPEAT-CONTAINING PROTEIN 4, MITOCHONDRIAL-RELATED"/>
    <property type="match status" value="1"/>
</dbReference>
<feature type="repeat" description="PPR" evidence="2">
    <location>
        <begin position="569"/>
        <end position="603"/>
    </location>
</feature>
<gene>
    <name evidence="5" type="ORF">g.74225</name>
    <name evidence="4" type="ORF">g.74365</name>
</gene>
<evidence type="ECO:0000256" key="3">
    <source>
        <dbReference type="SAM" id="MobiDB-lite"/>
    </source>
</evidence>
<dbReference type="Pfam" id="PF01535">
    <property type="entry name" value="PPR"/>
    <property type="match status" value="2"/>
</dbReference>
<evidence type="ECO:0000256" key="1">
    <source>
        <dbReference type="ARBA" id="ARBA00022737"/>
    </source>
</evidence>
<evidence type="ECO:0000313" key="4">
    <source>
        <dbReference type="EMBL" id="JAT71994.1"/>
    </source>
</evidence>
<feature type="region of interest" description="Disordered" evidence="3">
    <location>
        <begin position="462"/>
        <end position="513"/>
    </location>
</feature>
<proteinExistence type="predicted"/>
<dbReference type="AlphaFoldDB" id="A0A1D2A0S2"/>
<dbReference type="Gene3D" id="1.25.40.10">
    <property type="entry name" value="Tetratricopeptide repeat domain"/>
    <property type="match status" value="4"/>
</dbReference>
<dbReference type="InterPro" id="IPR002885">
    <property type="entry name" value="PPR_rpt"/>
</dbReference>
<feature type="repeat" description="PPR" evidence="2">
    <location>
        <begin position="173"/>
        <end position="207"/>
    </location>
</feature>
<feature type="repeat" description="PPR" evidence="2">
    <location>
        <begin position="802"/>
        <end position="836"/>
    </location>
</feature>
<feature type="region of interest" description="Disordered" evidence="3">
    <location>
        <begin position="309"/>
        <end position="344"/>
    </location>
</feature>
<reference evidence="5" key="1">
    <citation type="submission" date="2015-08" db="EMBL/GenBank/DDBJ databases">
        <authorList>
            <person name="Babu N.S."/>
            <person name="Beckwith C.J."/>
            <person name="Beseler K.G."/>
            <person name="Brison A."/>
            <person name="Carone J.V."/>
            <person name="Caskin T.P."/>
            <person name="Diamond M."/>
            <person name="Durham M.E."/>
            <person name="Foxe J.M."/>
            <person name="Go M."/>
            <person name="Henderson B.A."/>
            <person name="Jones I.B."/>
            <person name="McGettigan J.A."/>
            <person name="Micheletti S.J."/>
            <person name="Nasrallah M.E."/>
            <person name="Ortiz D."/>
            <person name="Piller C.R."/>
            <person name="Privatt S.R."/>
            <person name="Schneider S.L."/>
            <person name="Sharp S."/>
            <person name="Smith T.C."/>
            <person name="Stanton J.D."/>
            <person name="Ullery H.E."/>
            <person name="Wilson R.J."/>
            <person name="Serrano M.G."/>
            <person name="Buck G."/>
            <person name="Lee V."/>
            <person name="Wang Y."/>
            <person name="Carvalho R."/>
            <person name="Voegtly L."/>
            <person name="Shi R."/>
            <person name="Duckworth R."/>
            <person name="Johnson A."/>
            <person name="Loviza R."/>
            <person name="Walstead R."/>
            <person name="Shah Z."/>
            <person name="Kiflezghi M."/>
            <person name="Wade K."/>
            <person name="Ball S.L."/>
            <person name="Bradley K.W."/>
            <person name="Asai D.J."/>
            <person name="Bowman C.A."/>
            <person name="Russell D.A."/>
            <person name="Pope W.H."/>
            <person name="Jacobs-Sera D."/>
            <person name="Hendrix R.W."/>
            <person name="Hatfull G.F."/>
        </authorList>
    </citation>
    <scope>NUCLEOTIDE SEQUENCE</scope>
</reference>
<name>A0A1D2A0S2_AUXPR</name>
<feature type="repeat" description="PPR" evidence="2">
    <location>
        <begin position="682"/>
        <end position="716"/>
    </location>
</feature>